<comment type="cofactor">
    <cofactor evidence="9">
        <name>heme c</name>
        <dbReference type="ChEBI" id="CHEBI:61717"/>
    </cofactor>
    <text evidence="9">Binds 3 heme c groups covalently per subunit.</text>
</comment>
<dbReference type="GO" id="GO:0005506">
    <property type="term" value="F:iron ion binding"/>
    <property type="evidence" value="ECO:0007669"/>
    <property type="project" value="InterPro"/>
</dbReference>
<keyword evidence="6" id="KW-0677">Repeat</keyword>
<feature type="signal peptide" evidence="12">
    <location>
        <begin position="1"/>
        <end position="26"/>
    </location>
</feature>
<keyword evidence="7 10" id="KW-0408">Iron</keyword>
<proteinExistence type="predicted"/>
<dbReference type="GO" id="GO:0009055">
    <property type="term" value="F:electron transfer activity"/>
    <property type="evidence" value="ECO:0007669"/>
    <property type="project" value="InterPro"/>
</dbReference>
<evidence type="ECO:0000256" key="2">
    <source>
        <dbReference type="ARBA" id="ARBA00022475"/>
    </source>
</evidence>
<accession>A0A5C0B0E1</accession>
<sequence length="475" mass="51040">MWKSKRKILEYSCLLFAVLLSPLANAASPAQPSPDDQQRILSGKYISTAADCVACHTAKGGAPYAGGYPIESPMGVIWSTNITPSKQYGIGSYTKEEFARAVREGVAKDGHHLYPAMPYTSYGQMTDQDISALYDYFMTQVKPVDVAPTQQTKLPFPFSVRTSMAGWNAIYSNAKPFVSNPQDSELINRGNYLVNALAHCAECHTPRTLLMGEDKSNPFAGAALGAWFAPNISSHKAAGIGGWADAELYAYLRTGHVAGKAQAAGPMAEAVEHSLQYLTDGDLNAIVAYLKQTKPLAVGDQQARYTFGQAASTETAMRGNAVLNVDPGWKVYSATCAACHGTKGEGTKSYPSLFNNTTTGAFTPDNLIATILYGVHRKIDGKDDIEMPGFGPQASYTERLSDQQIADVSNYVLTSFGNPQQKVTPKQIEVARQGGPESPLVAAARIGVPAAVIVLVLIVLAILVSRRRRSNNKAM</sequence>
<dbReference type="GO" id="GO:0020037">
    <property type="term" value="F:heme binding"/>
    <property type="evidence" value="ECO:0007669"/>
    <property type="project" value="InterPro"/>
</dbReference>
<evidence type="ECO:0000256" key="5">
    <source>
        <dbReference type="ARBA" id="ARBA00022729"/>
    </source>
</evidence>
<evidence type="ECO:0000259" key="13">
    <source>
        <dbReference type="PROSITE" id="PS51007"/>
    </source>
</evidence>
<feature type="binding site" description="axial binding residue" evidence="10">
    <location>
        <position position="340"/>
    </location>
    <ligand>
        <name>heme c</name>
        <dbReference type="ChEBI" id="CHEBI:61717"/>
        <label>3</label>
    </ligand>
    <ligandPart>
        <name>Fe</name>
        <dbReference type="ChEBI" id="CHEBI:18248"/>
    </ligandPart>
</feature>
<dbReference type="InterPro" id="IPR051459">
    <property type="entry name" value="Cytochrome_c-type_DH"/>
</dbReference>
<evidence type="ECO:0000256" key="10">
    <source>
        <dbReference type="PIRSR" id="PIRSR000018-51"/>
    </source>
</evidence>
<dbReference type="PROSITE" id="PS51007">
    <property type="entry name" value="CYTC"/>
    <property type="match status" value="3"/>
</dbReference>
<dbReference type="KEGG" id="pacr:FXN63_21920"/>
<name>A0A5C0B0E1_9BURK</name>
<keyword evidence="11" id="KW-1133">Transmembrane helix</keyword>
<dbReference type="SUPFAM" id="SSF46626">
    <property type="entry name" value="Cytochrome c"/>
    <property type="match status" value="3"/>
</dbReference>
<evidence type="ECO:0000256" key="1">
    <source>
        <dbReference type="ARBA" id="ARBA00004236"/>
    </source>
</evidence>
<dbReference type="InterPro" id="IPR009056">
    <property type="entry name" value="Cyt_c-like_dom"/>
</dbReference>
<dbReference type="Gene3D" id="1.10.760.10">
    <property type="entry name" value="Cytochrome c-like domain"/>
    <property type="match status" value="3"/>
</dbReference>
<evidence type="ECO:0000313" key="15">
    <source>
        <dbReference type="Proteomes" id="UP000325161"/>
    </source>
</evidence>
<reference evidence="14 15" key="1">
    <citation type="submission" date="2019-08" db="EMBL/GenBank/DDBJ databases">
        <title>Amphibian skin-associated Pigmentiphaga: genome sequence and occurrence across geography and hosts.</title>
        <authorList>
            <person name="Bletz M.C."/>
            <person name="Bunk B."/>
            <person name="Sproeer C."/>
            <person name="Biwer P."/>
            <person name="Reiter S."/>
            <person name="Rabemananjara F.C.E."/>
            <person name="Schulz S."/>
            <person name="Overmann J."/>
            <person name="Vences M."/>
        </authorList>
    </citation>
    <scope>NUCLEOTIDE SEQUENCE [LARGE SCALE GENOMIC DNA]</scope>
    <source>
        <strain evidence="14 15">Mada1488</strain>
    </source>
</reference>
<evidence type="ECO:0000256" key="4">
    <source>
        <dbReference type="ARBA" id="ARBA00022723"/>
    </source>
</evidence>
<feature type="domain" description="Cytochrome c" evidence="13">
    <location>
        <begin position="38"/>
        <end position="141"/>
    </location>
</feature>
<evidence type="ECO:0000256" key="3">
    <source>
        <dbReference type="ARBA" id="ARBA00022617"/>
    </source>
</evidence>
<feature type="binding site" description="covalent" evidence="9">
    <location>
        <position position="339"/>
    </location>
    <ligand>
        <name>heme c</name>
        <dbReference type="ChEBI" id="CHEBI:61717"/>
        <label>3</label>
    </ligand>
</feature>
<feature type="binding site" description="axial binding residue" evidence="10">
    <location>
        <position position="204"/>
    </location>
    <ligand>
        <name>heme c</name>
        <dbReference type="ChEBI" id="CHEBI:61717"/>
        <label>2</label>
    </ligand>
    <ligandPart>
        <name>Fe</name>
        <dbReference type="ChEBI" id="CHEBI:18248"/>
    </ligandPart>
</feature>
<keyword evidence="2" id="KW-1003">Cell membrane</keyword>
<feature type="binding site" description="covalent" evidence="9">
    <location>
        <position position="203"/>
    </location>
    <ligand>
        <name>heme c</name>
        <dbReference type="ChEBI" id="CHEBI:61717"/>
        <label>2</label>
    </ligand>
</feature>
<evidence type="ECO:0000256" key="7">
    <source>
        <dbReference type="ARBA" id="ARBA00023004"/>
    </source>
</evidence>
<keyword evidence="5 12" id="KW-0732">Signal</keyword>
<keyword evidence="4 10" id="KW-0479">Metal-binding</keyword>
<keyword evidence="8 11" id="KW-0472">Membrane</keyword>
<dbReference type="GO" id="GO:0016614">
    <property type="term" value="F:oxidoreductase activity, acting on CH-OH group of donors"/>
    <property type="evidence" value="ECO:0007669"/>
    <property type="project" value="InterPro"/>
</dbReference>
<feature type="domain" description="Cytochrome c" evidence="13">
    <location>
        <begin position="323"/>
        <end position="416"/>
    </location>
</feature>
<dbReference type="InterPro" id="IPR036909">
    <property type="entry name" value="Cyt_c-like_dom_sf"/>
</dbReference>
<evidence type="ECO:0000256" key="9">
    <source>
        <dbReference type="PIRSR" id="PIRSR000018-50"/>
    </source>
</evidence>
<feature type="binding site" description="covalent" evidence="9">
    <location>
        <position position="55"/>
    </location>
    <ligand>
        <name>heme c</name>
        <dbReference type="ChEBI" id="CHEBI:61717"/>
        <label>1</label>
    </ligand>
</feature>
<dbReference type="RefSeq" id="WP_148817540.1">
    <property type="nucleotide sequence ID" value="NZ_CP043046.1"/>
</dbReference>
<dbReference type="PIRSF" id="PIRSF000018">
    <property type="entry name" value="Mb_ADH_cyt_c"/>
    <property type="match status" value="1"/>
</dbReference>
<dbReference type="EMBL" id="CP043046">
    <property type="protein sequence ID" value="QEI08199.1"/>
    <property type="molecule type" value="Genomic_DNA"/>
</dbReference>
<dbReference type="InterPro" id="IPR014353">
    <property type="entry name" value="Membr-bd_ADH_cyt_c"/>
</dbReference>
<feature type="transmembrane region" description="Helical" evidence="11">
    <location>
        <begin position="446"/>
        <end position="465"/>
    </location>
</feature>
<dbReference type="PANTHER" id="PTHR35008:SF8">
    <property type="entry name" value="ALCOHOL DEHYDROGENASE CYTOCHROME C SUBUNIT"/>
    <property type="match status" value="1"/>
</dbReference>
<comment type="subcellular location">
    <subcellularLocation>
        <location evidence="1">Cell membrane</location>
    </subcellularLocation>
</comment>
<keyword evidence="11" id="KW-0812">Transmembrane</keyword>
<evidence type="ECO:0000313" key="14">
    <source>
        <dbReference type="EMBL" id="QEI08199.1"/>
    </source>
</evidence>
<dbReference type="GO" id="GO:0005886">
    <property type="term" value="C:plasma membrane"/>
    <property type="evidence" value="ECO:0007669"/>
    <property type="project" value="UniProtKB-SubCell"/>
</dbReference>
<protein>
    <submittedName>
        <fullName evidence="14">C-type cytochrome</fullName>
    </submittedName>
</protein>
<dbReference type="OrthoDB" id="9809720at2"/>
<evidence type="ECO:0000256" key="12">
    <source>
        <dbReference type="SAM" id="SignalP"/>
    </source>
</evidence>
<dbReference type="Proteomes" id="UP000325161">
    <property type="component" value="Chromosome"/>
</dbReference>
<feature type="binding site" description="covalent" evidence="9">
    <location>
        <position position="200"/>
    </location>
    <ligand>
        <name>heme c</name>
        <dbReference type="ChEBI" id="CHEBI:61717"/>
        <label>2</label>
    </ligand>
</feature>
<dbReference type="AlphaFoldDB" id="A0A5C0B0E1"/>
<evidence type="ECO:0000256" key="8">
    <source>
        <dbReference type="ARBA" id="ARBA00023136"/>
    </source>
</evidence>
<organism evidence="14 15">
    <name type="scientific">Pigmentiphaga aceris</name>
    <dbReference type="NCBI Taxonomy" id="1940612"/>
    <lineage>
        <taxon>Bacteria</taxon>
        <taxon>Pseudomonadati</taxon>
        <taxon>Pseudomonadota</taxon>
        <taxon>Betaproteobacteria</taxon>
        <taxon>Burkholderiales</taxon>
        <taxon>Alcaligenaceae</taxon>
        <taxon>Pigmentiphaga</taxon>
    </lineage>
</organism>
<gene>
    <name evidence="14" type="ORF">FXN63_21920</name>
</gene>
<dbReference type="PANTHER" id="PTHR35008">
    <property type="entry name" value="BLL4482 PROTEIN-RELATED"/>
    <property type="match status" value="1"/>
</dbReference>
<feature type="binding site" description="covalent" evidence="9">
    <location>
        <position position="52"/>
    </location>
    <ligand>
        <name>heme c</name>
        <dbReference type="ChEBI" id="CHEBI:61717"/>
        <label>1</label>
    </ligand>
</feature>
<evidence type="ECO:0000256" key="11">
    <source>
        <dbReference type="SAM" id="Phobius"/>
    </source>
</evidence>
<keyword evidence="3 9" id="KW-0349">Heme</keyword>
<feature type="binding site" description="covalent" evidence="9">
    <location>
        <position position="336"/>
    </location>
    <ligand>
        <name>heme c</name>
        <dbReference type="ChEBI" id="CHEBI:61717"/>
        <label>3</label>
    </ligand>
</feature>
<feature type="domain" description="Cytochrome c" evidence="13">
    <location>
        <begin position="185"/>
        <end position="294"/>
    </location>
</feature>
<keyword evidence="15" id="KW-1185">Reference proteome</keyword>
<feature type="binding site" description="axial binding residue" evidence="10">
    <location>
        <position position="56"/>
    </location>
    <ligand>
        <name>heme c</name>
        <dbReference type="ChEBI" id="CHEBI:61717"/>
        <label>1</label>
    </ligand>
    <ligandPart>
        <name>Fe</name>
        <dbReference type="ChEBI" id="CHEBI:18248"/>
    </ligandPart>
</feature>
<feature type="chain" id="PRO_5023108609" evidence="12">
    <location>
        <begin position="27"/>
        <end position="475"/>
    </location>
</feature>
<evidence type="ECO:0000256" key="6">
    <source>
        <dbReference type="ARBA" id="ARBA00022737"/>
    </source>
</evidence>
<dbReference type="Pfam" id="PF00034">
    <property type="entry name" value="Cytochrom_C"/>
    <property type="match status" value="3"/>
</dbReference>